<evidence type="ECO:0000313" key="1">
    <source>
        <dbReference type="EMBL" id="KAF2465316.1"/>
    </source>
</evidence>
<organism evidence="1 2">
    <name type="scientific">Lindgomyces ingoldianus</name>
    <dbReference type="NCBI Taxonomy" id="673940"/>
    <lineage>
        <taxon>Eukaryota</taxon>
        <taxon>Fungi</taxon>
        <taxon>Dikarya</taxon>
        <taxon>Ascomycota</taxon>
        <taxon>Pezizomycotina</taxon>
        <taxon>Dothideomycetes</taxon>
        <taxon>Pleosporomycetidae</taxon>
        <taxon>Pleosporales</taxon>
        <taxon>Lindgomycetaceae</taxon>
        <taxon>Lindgomyces</taxon>
    </lineage>
</organism>
<protein>
    <submittedName>
        <fullName evidence="1">NAD(P)-binding protein</fullName>
    </submittedName>
</protein>
<keyword evidence="2" id="KW-1185">Reference proteome</keyword>
<name>A0ACB6QEH0_9PLEO</name>
<gene>
    <name evidence="1" type="ORF">BDR25DRAFT_378974</name>
</gene>
<dbReference type="EMBL" id="MU003530">
    <property type="protein sequence ID" value="KAF2465316.1"/>
    <property type="molecule type" value="Genomic_DNA"/>
</dbReference>
<sequence length="406" mass="44884">MPLSKLIVVVGITDLQGDSVAQSFLQFPGWNVRGISRNIYSDTSLQWTSIGVEMVTASLSNTDNLCIAFADADAIFGGTEFWGQMKNLIARIFPAMSGNPLTEAYNTIERRYGNNLADAATSVAGLERFLLSTLSGSTFRSQGGVMGAYGFGAKWLSVQHLRSNFLALSSVTSLVQAASFIKNYRTLIQSRGDGIFIFGTMRPPEVNSPWIHPPIDIGTFIKAFALAPPRQNLAGGAENLNWNQICGIFTKFFSIPIEYKQYLVARLDVITPRRALTLANIFSYFEYHECYVDDSTIMYPSDLEHQLGIPDPTTRFETFPRNNFPSFLEKAACKIASQVSAPPSFLSSGILESQVKSEPATVQSRPRRRNQPPPLTIYEDPSIPVQGPSPLALFQNWGDDKENRPP</sequence>
<reference evidence="1" key="1">
    <citation type="journal article" date="2020" name="Stud. Mycol.">
        <title>101 Dothideomycetes genomes: a test case for predicting lifestyles and emergence of pathogens.</title>
        <authorList>
            <person name="Haridas S."/>
            <person name="Albert R."/>
            <person name="Binder M."/>
            <person name="Bloem J."/>
            <person name="Labutti K."/>
            <person name="Salamov A."/>
            <person name="Andreopoulos B."/>
            <person name="Baker S."/>
            <person name="Barry K."/>
            <person name="Bills G."/>
            <person name="Bluhm B."/>
            <person name="Cannon C."/>
            <person name="Castanera R."/>
            <person name="Culley D."/>
            <person name="Daum C."/>
            <person name="Ezra D."/>
            <person name="Gonzalez J."/>
            <person name="Henrissat B."/>
            <person name="Kuo A."/>
            <person name="Liang C."/>
            <person name="Lipzen A."/>
            <person name="Lutzoni F."/>
            <person name="Magnuson J."/>
            <person name="Mondo S."/>
            <person name="Nolan M."/>
            <person name="Ohm R."/>
            <person name="Pangilinan J."/>
            <person name="Park H.-J."/>
            <person name="Ramirez L."/>
            <person name="Alfaro M."/>
            <person name="Sun H."/>
            <person name="Tritt A."/>
            <person name="Yoshinaga Y."/>
            <person name="Zwiers L.-H."/>
            <person name="Turgeon B."/>
            <person name="Goodwin S."/>
            <person name="Spatafora J."/>
            <person name="Crous P."/>
            <person name="Grigoriev I."/>
        </authorList>
    </citation>
    <scope>NUCLEOTIDE SEQUENCE</scope>
    <source>
        <strain evidence="1">ATCC 200398</strain>
    </source>
</reference>
<comment type="caution">
    <text evidence="1">The sequence shown here is derived from an EMBL/GenBank/DDBJ whole genome shotgun (WGS) entry which is preliminary data.</text>
</comment>
<accession>A0ACB6QEH0</accession>
<dbReference type="Proteomes" id="UP000799755">
    <property type="component" value="Unassembled WGS sequence"/>
</dbReference>
<proteinExistence type="predicted"/>
<evidence type="ECO:0000313" key="2">
    <source>
        <dbReference type="Proteomes" id="UP000799755"/>
    </source>
</evidence>